<dbReference type="InterPro" id="IPR056789">
    <property type="entry name" value="LRR_R13L1-DRL21"/>
</dbReference>
<gene>
    <name evidence="2" type="ORF">H5410_001480</name>
</gene>
<dbReference type="PANTHER" id="PTHR47186:SF42">
    <property type="entry name" value="DISEASE RESISTANCE RPP13-LIKE PROTEIN 1"/>
    <property type="match status" value="1"/>
</dbReference>
<dbReference type="Proteomes" id="UP000824120">
    <property type="component" value="Chromosome 1"/>
</dbReference>
<sequence length="227" mass="26472">YRGTKFLNWLGDHLFLKLVKLSLSNCKDCYSLPALEELPCLKFLSIRGMHGITKVMEELYGSLSSKKPFNYLEKLEFEDMPKWKQWRFPENIPSLTELGILETPLFYEAQLFRYQLQGMKQIVELYISDCDSLTSLPFSILPSSLKRIEISECQKLKFTTTSYQQLQEIELVIDHDGTEEEVVAGGNWEFPSSIQRLLIYNLKTLSSRHLKSLASLQYLYTYELPQT</sequence>
<evidence type="ECO:0000313" key="2">
    <source>
        <dbReference type="EMBL" id="KAG5629763.1"/>
    </source>
</evidence>
<feature type="non-terminal residue" evidence="2">
    <location>
        <position position="1"/>
    </location>
</feature>
<dbReference type="PANTHER" id="PTHR47186">
    <property type="entry name" value="LEUCINE-RICH REPEAT-CONTAINING PROTEIN 57"/>
    <property type="match status" value="1"/>
</dbReference>
<evidence type="ECO:0000313" key="3">
    <source>
        <dbReference type="Proteomes" id="UP000824120"/>
    </source>
</evidence>
<organism evidence="2 3">
    <name type="scientific">Solanum commersonii</name>
    <name type="common">Commerson's wild potato</name>
    <name type="synonym">Commerson's nightshade</name>
    <dbReference type="NCBI Taxonomy" id="4109"/>
    <lineage>
        <taxon>Eukaryota</taxon>
        <taxon>Viridiplantae</taxon>
        <taxon>Streptophyta</taxon>
        <taxon>Embryophyta</taxon>
        <taxon>Tracheophyta</taxon>
        <taxon>Spermatophyta</taxon>
        <taxon>Magnoliopsida</taxon>
        <taxon>eudicotyledons</taxon>
        <taxon>Gunneridae</taxon>
        <taxon>Pentapetalae</taxon>
        <taxon>asterids</taxon>
        <taxon>lamiids</taxon>
        <taxon>Solanales</taxon>
        <taxon>Solanaceae</taxon>
        <taxon>Solanoideae</taxon>
        <taxon>Solaneae</taxon>
        <taxon>Solanum</taxon>
    </lineage>
</organism>
<accession>A0A9J6AZT5</accession>
<reference evidence="2 3" key="1">
    <citation type="submission" date="2020-09" db="EMBL/GenBank/DDBJ databases">
        <title>De no assembly of potato wild relative species, Solanum commersonii.</title>
        <authorList>
            <person name="Cho K."/>
        </authorList>
    </citation>
    <scope>NUCLEOTIDE SEQUENCE [LARGE SCALE GENOMIC DNA]</scope>
    <source>
        <strain evidence="2">LZ3.2</strain>
        <tissue evidence="2">Leaf</tissue>
    </source>
</reference>
<keyword evidence="3" id="KW-1185">Reference proteome</keyword>
<name>A0A9J6AZT5_SOLCO</name>
<dbReference type="AlphaFoldDB" id="A0A9J6AZT5"/>
<dbReference type="InterPro" id="IPR032675">
    <property type="entry name" value="LRR_dom_sf"/>
</dbReference>
<dbReference type="Pfam" id="PF25019">
    <property type="entry name" value="LRR_R13L1-DRL21"/>
    <property type="match status" value="1"/>
</dbReference>
<feature type="domain" description="R13L1/DRL21-like LRR repeat region" evidence="1">
    <location>
        <begin position="1"/>
        <end position="49"/>
    </location>
</feature>
<dbReference type="OrthoDB" id="1305252at2759"/>
<comment type="caution">
    <text evidence="2">The sequence shown here is derived from an EMBL/GenBank/DDBJ whole genome shotgun (WGS) entry which is preliminary data.</text>
</comment>
<dbReference type="SUPFAM" id="SSF52058">
    <property type="entry name" value="L domain-like"/>
    <property type="match status" value="1"/>
</dbReference>
<proteinExistence type="predicted"/>
<evidence type="ECO:0000259" key="1">
    <source>
        <dbReference type="Pfam" id="PF25019"/>
    </source>
</evidence>
<dbReference type="Gene3D" id="3.80.10.10">
    <property type="entry name" value="Ribonuclease Inhibitor"/>
    <property type="match status" value="2"/>
</dbReference>
<dbReference type="EMBL" id="JACXVP010000001">
    <property type="protein sequence ID" value="KAG5629763.1"/>
    <property type="molecule type" value="Genomic_DNA"/>
</dbReference>
<protein>
    <recommendedName>
        <fullName evidence="1">R13L1/DRL21-like LRR repeat region domain-containing protein</fullName>
    </recommendedName>
</protein>